<feature type="signal peptide" evidence="1">
    <location>
        <begin position="1"/>
        <end position="20"/>
    </location>
</feature>
<dbReference type="Proteomes" id="UP000094569">
    <property type="component" value="Unassembled WGS sequence"/>
</dbReference>
<keyword evidence="1" id="KW-0732">Signal</keyword>
<evidence type="ECO:0000256" key="1">
    <source>
        <dbReference type="SAM" id="SignalP"/>
    </source>
</evidence>
<feature type="chain" id="PRO_5009123886" evidence="1">
    <location>
        <begin position="21"/>
        <end position="113"/>
    </location>
</feature>
<evidence type="ECO:0000313" key="2">
    <source>
        <dbReference type="EMBL" id="ODM23740.1"/>
    </source>
</evidence>
<proteinExistence type="predicted"/>
<dbReference type="AlphaFoldDB" id="A0A1E3BRZ3"/>
<keyword evidence="3" id="KW-1185">Reference proteome</keyword>
<dbReference type="OrthoDB" id="4413676at2759"/>
<evidence type="ECO:0000313" key="3">
    <source>
        <dbReference type="Proteomes" id="UP000094569"/>
    </source>
</evidence>
<organism evidence="2 3">
    <name type="scientific">Aspergillus cristatus</name>
    <name type="common">Chinese Fuzhuan brick tea-fermentation fungus</name>
    <name type="synonym">Eurotium cristatum</name>
    <dbReference type="NCBI Taxonomy" id="573508"/>
    <lineage>
        <taxon>Eukaryota</taxon>
        <taxon>Fungi</taxon>
        <taxon>Dikarya</taxon>
        <taxon>Ascomycota</taxon>
        <taxon>Pezizomycotina</taxon>
        <taxon>Eurotiomycetes</taxon>
        <taxon>Eurotiomycetidae</taxon>
        <taxon>Eurotiales</taxon>
        <taxon>Aspergillaceae</taxon>
        <taxon>Aspergillus</taxon>
        <taxon>Aspergillus subgen. Aspergillus</taxon>
    </lineage>
</organism>
<accession>A0A1E3BRZ3</accession>
<name>A0A1E3BRZ3_ASPCR</name>
<reference evidence="2 3" key="1">
    <citation type="journal article" date="2016" name="BMC Genomics">
        <title>Comparative genomic and transcriptomic analyses of the Fuzhuan brick tea-fermentation fungus Aspergillus cristatus.</title>
        <authorList>
            <person name="Ge Y."/>
            <person name="Wang Y."/>
            <person name="Liu Y."/>
            <person name="Tan Y."/>
            <person name="Ren X."/>
            <person name="Zhang X."/>
            <person name="Hyde K.D."/>
            <person name="Liu Y."/>
            <person name="Liu Z."/>
        </authorList>
    </citation>
    <scope>NUCLEOTIDE SEQUENCE [LARGE SCALE GENOMIC DNA]</scope>
    <source>
        <strain evidence="2 3">GZAAS20.1005</strain>
    </source>
</reference>
<sequence length="113" mass="11527">MKFSTTFLYTFLAVATLGAANPTGSNDIAAENVTPVSDAVPNLLEKRKGCSGDRKDTDVCGGKKLATQNSFHNCSGKTKGKCCAKNSDGSGGIDVNKGGGENCGYCFSGTCSG</sequence>
<protein>
    <submittedName>
        <fullName evidence="2">Uncharacterized protein</fullName>
    </submittedName>
</protein>
<dbReference type="EMBL" id="JXNT01000001">
    <property type="protein sequence ID" value="ODM23740.1"/>
    <property type="molecule type" value="Genomic_DNA"/>
</dbReference>
<gene>
    <name evidence="2" type="ORF">SI65_01329</name>
</gene>
<dbReference type="VEuPathDB" id="FungiDB:SI65_01329"/>
<comment type="caution">
    <text evidence="2">The sequence shown here is derived from an EMBL/GenBank/DDBJ whole genome shotgun (WGS) entry which is preliminary data.</text>
</comment>